<sequence length="208" mass="24056">MEYDSFCRRDDKCMCKICIASIIATLEWMPVYRSLSSPPETPIFFNSSTVSTPESETSHLMAPQRVNSTLRTDLRLKIKKKKRAEFGYAIMTMMKCVLVLSLILIGKFTLTFVTPRIIETKLCDQEIARNLSHKSLGFQDVGFLINEHKNIVGDPNWKIVHECKRSFVFEQARSFSSTMELLKFQMMRAFGWVRQLWRSSDGNHLALT</sequence>
<keyword evidence="2" id="KW-1185">Reference proteome</keyword>
<reference evidence="1 2" key="2">
    <citation type="journal article" date="2022" name="Mol. Ecol. Resour.">
        <title>The genomes of chicory, endive, great burdock and yacon provide insights into Asteraceae paleo-polyploidization history and plant inulin production.</title>
        <authorList>
            <person name="Fan W."/>
            <person name="Wang S."/>
            <person name="Wang H."/>
            <person name="Wang A."/>
            <person name="Jiang F."/>
            <person name="Liu H."/>
            <person name="Zhao H."/>
            <person name="Xu D."/>
            <person name="Zhang Y."/>
        </authorList>
    </citation>
    <scope>NUCLEOTIDE SEQUENCE [LARGE SCALE GENOMIC DNA]</scope>
    <source>
        <strain evidence="2">cv. Yunnan</strain>
        <tissue evidence="1">Leaves</tissue>
    </source>
</reference>
<reference evidence="2" key="1">
    <citation type="journal article" date="2022" name="Mol. Ecol. Resour.">
        <title>The genomes of chicory, endive, great burdock and yacon provide insights into Asteraceae palaeo-polyploidization history and plant inulin production.</title>
        <authorList>
            <person name="Fan W."/>
            <person name="Wang S."/>
            <person name="Wang H."/>
            <person name="Wang A."/>
            <person name="Jiang F."/>
            <person name="Liu H."/>
            <person name="Zhao H."/>
            <person name="Xu D."/>
            <person name="Zhang Y."/>
        </authorList>
    </citation>
    <scope>NUCLEOTIDE SEQUENCE [LARGE SCALE GENOMIC DNA]</scope>
    <source>
        <strain evidence="2">cv. Yunnan</strain>
    </source>
</reference>
<proteinExistence type="predicted"/>
<accession>A0ACB9FUH8</accession>
<dbReference type="Proteomes" id="UP001056120">
    <property type="component" value="Linkage Group LG16"/>
</dbReference>
<evidence type="ECO:0000313" key="1">
    <source>
        <dbReference type="EMBL" id="KAI3774438.1"/>
    </source>
</evidence>
<name>A0ACB9FUH8_9ASTR</name>
<evidence type="ECO:0000313" key="2">
    <source>
        <dbReference type="Proteomes" id="UP001056120"/>
    </source>
</evidence>
<comment type="caution">
    <text evidence="1">The sequence shown here is derived from an EMBL/GenBank/DDBJ whole genome shotgun (WGS) entry which is preliminary data.</text>
</comment>
<protein>
    <submittedName>
        <fullName evidence="1">Uncharacterized protein</fullName>
    </submittedName>
</protein>
<organism evidence="1 2">
    <name type="scientific">Smallanthus sonchifolius</name>
    <dbReference type="NCBI Taxonomy" id="185202"/>
    <lineage>
        <taxon>Eukaryota</taxon>
        <taxon>Viridiplantae</taxon>
        <taxon>Streptophyta</taxon>
        <taxon>Embryophyta</taxon>
        <taxon>Tracheophyta</taxon>
        <taxon>Spermatophyta</taxon>
        <taxon>Magnoliopsida</taxon>
        <taxon>eudicotyledons</taxon>
        <taxon>Gunneridae</taxon>
        <taxon>Pentapetalae</taxon>
        <taxon>asterids</taxon>
        <taxon>campanulids</taxon>
        <taxon>Asterales</taxon>
        <taxon>Asteraceae</taxon>
        <taxon>Asteroideae</taxon>
        <taxon>Heliantheae alliance</taxon>
        <taxon>Millerieae</taxon>
        <taxon>Smallanthus</taxon>
    </lineage>
</organism>
<gene>
    <name evidence="1" type="ORF">L1987_48993</name>
</gene>
<dbReference type="EMBL" id="CM042033">
    <property type="protein sequence ID" value="KAI3774438.1"/>
    <property type="molecule type" value="Genomic_DNA"/>
</dbReference>